<feature type="compositionally biased region" description="Basic and acidic residues" evidence="1">
    <location>
        <begin position="64"/>
        <end position="73"/>
    </location>
</feature>
<keyword evidence="3" id="KW-1185">Reference proteome</keyword>
<evidence type="ECO:0000256" key="1">
    <source>
        <dbReference type="SAM" id="MobiDB-lite"/>
    </source>
</evidence>
<organism evidence="2 3">
    <name type="scientific">Parnassius mnemosyne</name>
    <name type="common">clouded apollo</name>
    <dbReference type="NCBI Taxonomy" id="213953"/>
    <lineage>
        <taxon>Eukaryota</taxon>
        <taxon>Metazoa</taxon>
        <taxon>Ecdysozoa</taxon>
        <taxon>Arthropoda</taxon>
        <taxon>Hexapoda</taxon>
        <taxon>Insecta</taxon>
        <taxon>Pterygota</taxon>
        <taxon>Neoptera</taxon>
        <taxon>Endopterygota</taxon>
        <taxon>Lepidoptera</taxon>
        <taxon>Glossata</taxon>
        <taxon>Ditrysia</taxon>
        <taxon>Papilionoidea</taxon>
        <taxon>Papilionidae</taxon>
        <taxon>Parnassiinae</taxon>
        <taxon>Parnassini</taxon>
        <taxon>Parnassius</taxon>
        <taxon>Driopa</taxon>
    </lineage>
</organism>
<sequence length="214" mass="24693">MANADGDKASRLMQNKRNTNSIKINSRKESDWKPGNKPKVSLQTKNKRQKDDDDDEEGDDDDYDKSIEDHYNSNDDNGDKDDDDDDEIFDDNDVDNDIDNIDDDDNDDESDDDDDDNENDDYEDDDELDRRIDIEDDEEEENEGFSYIGRIKQVSTGKLVVLDPYEMTLHRGTDVPQSHICMVEKWIPHWSLVAIACSHSRTLTKLNVLVLILT</sequence>
<dbReference type="Proteomes" id="UP001314205">
    <property type="component" value="Unassembled WGS sequence"/>
</dbReference>
<protein>
    <submittedName>
        <fullName evidence="2">Uncharacterized protein</fullName>
    </submittedName>
</protein>
<accession>A0AAV1LUD1</accession>
<gene>
    <name evidence="2" type="ORF">PARMNEM_LOCUS17984</name>
</gene>
<feature type="compositionally biased region" description="Polar residues" evidence="1">
    <location>
        <begin position="12"/>
        <end position="24"/>
    </location>
</feature>
<dbReference type="EMBL" id="CAVLGL010000104">
    <property type="protein sequence ID" value="CAK1599068.1"/>
    <property type="molecule type" value="Genomic_DNA"/>
</dbReference>
<feature type="compositionally biased region" description="Acidic residues" evidence="1">
    <location>
        <begin position="52"/>
        <end position="63"/>
    </location>
</feature>
<evidence type="ECO:0000313" key="2">
    <source>
        <dbReference type="EMBL" id="CAK1599068.1"/>
    </source>
</evidence>
<proteinExistence type="predicted"/>
<feature type="region of interest" description="Disordered" evidence="1">
    <location>
        <begin position="1"/>
        <end position="143"/>
    </location>
</feature>
<reference evidence="2 3" key="1">
    <citation type="submission" date="2023-11" db="EMBL/GenBank/DDBJ databases">
        <authorList>
            <person name="Hedman E."/>
            <person name="Englund M."/>
            <person name="Stromberg M."/>
            <person name="Nyberg Akerstrom W."/>
            <person name="Nylinder S."/>
            <person name="Jareborg N."/>
            <person name="Kallberg Y."/>
            <person name="Kronander E."/>
        </authorList>
    </citation>
    <scope>NUCLEOTIDE SEQUENCE [LARGE SCALE GENOMIC DNA]</scope>
</reference>
<dbReference type="AlphaFoldDB" id="A0AAV1LUD1"/>
<evidence type="ECO:0000313" key="3">
    <source>
        <dbReference type="Proteomes" id="UP001314205"/>
    </source>
</evidence>
<feature type="compositionally biased region" description="Basic and acidic residues" evidence="1">
    <location>
        <begin position="1"/>
        <end position="10"/>
    </location>
</feature>
<name>A0AAV1LUD1_9NEOP</name>
<feature type="compositionally biased region" description="Acidic residues" evidence="1">
    <location>
        <begin position="76"/>
        <end position="127"/>
    </location>
</feature>
<comment type="caution">
    <text evidence="2">The sequence shown here is derived from an EMBL/GenBank/DDBJ whole genome shotgun (WGS) entry which is preliminary data.</text>
</comment>
<feature type="compositionally biased region" description="Acidic residues" evidence="1">
    <location>
        <begin position="134"/>
        <end position="143"/>
    </location>
</feature>